<dbReference type="Gene3D" id="3.40.50.300">
    <property type="entry name" value="P-loop containing nucleotide triphosphate hydrolases"/>
    <property type="match status" value="1"/>
</dbReference>
<evidence type="ECO:0000256" key="8">
    <source>
        <dbReference type="RuleBase" id="RU365104"/>
    </source>
</evidence>
<comment type="subunit">
    <text evidence="8">Forms a stable energy-coupling factor (ECF) transporter complex composed of 2 membrane-embedded substrate-binding proteins (S component), 2 ATP-binding proteins (A component) and 2 transmembrane proteins (T component).</text>
</comment>
<dbReference type="NCBIfam" id="NF010158">
    <property type="entry name" value="PRK13637.1"/>
    <property type="match status" value="1"/>
</dbReference>
<evidence type="ECO:0000259" key="9">
    <source>
        <dbReference type="PROSITE" id="PS50893"/>
    </source>
</evidence>
<keyword evidence="6" id="KW-1278">Translocase</keyword>
<keyword evidence="5 8" id="KW-0067">ATP-binding</keyword>
<evidence type="ECO:0000256" key="7">
    <source>
        <dbReference type="ARBA" id="ARBA00023136"/>
    </source>
</evidence>
<evidence type="ECO:0000256" key="2">
    <source>
        <dbReference type="ARBA" id="ARBA00022448"/>
    </source>
</evidence>
<dbReference type="InterPro" id="IPR003439">
    <property type="entry name" value="ABC_transporter-like_ATP-bd"/>
</dbReference>
<dbReference type="InterPro" id="IPR003593">
    <property type="entry name" value="AAA+_ATPase"/>
</dbReference>
<comment type="similarity">
    <text evidence="8">Belongs to the ABC transporter superfamily. Energy-coupling factor EcfA family.</text>
</comment>
<sequence>MSIQVKNISFIYNKGTPFESKALNNVSFEIADNEFVGIIGHTGSGKSTLIQHLNALLKPTSGKIFINNIDITEKVNLKEIRKEVGLVFQYPEHQLFEETIYKDIAFGPFNLGLSEDEVEKRVFEAMEIVGLDVSLKDKSPFEVSGGQRRRIAIAGVLSMKPKILILDEPTAGLDPRGRDEILSNIKNIHEKYNMTTILVSHSMEDIAKLVDKIIVMHEGNIELIGTPKEVFKEVEKLERIGLGIPQITYLMRDLRRKGIEVPEDLLTVDEAKEHILKYLRGLRRDA</sequence>
<keyword evidence="7 8" id="KW-0472">Membrane</keyword>
<evidence type="ECO:0000313" key="10">
    <source>
        <dbReference type="EMBL" id="QSZ27129.1"/>
    </source>
</evidence>
<dbReference type="PROSITE" id="PS50893">
    <property type="entry name" value="ABC_TRANSPORTER_2"/>
    <property type="match status" value="1"/>
</dbReference>
<dbReference type="Proteomes" id="UP000671913">
    <property type="component" value="Chromosome"/>
</dbReference>
<dbReference type="FunFam" id="3.40.50.300:FF:000224">
    <property type="entry name" value="Energy-coupling factor transporter ATP-binding protein EcfA"/>
    <property type="match status" value="1"/>
</dbReference>
<dbReference type="Pfam" id="PF00005">
    <property type="entry name" value="ABC_tran"/>
    <property type="match status" value="1"/>
</dbReference>
<gene>
    <name evidence="10" type="ORF">ACETAC_09810</name>
</gene>
<dbReference type="InterPro" id="IPR050095">
    <property type="entry name" value="ECF_ABC_transporter_ATP-bd"/>
</dbReference>
<dbReference type="EC" id="7.-.-.-" evidence="8"/>
<dbReference type="SUPFAM" id="SSF52540">
    <property type="entry name" value="P-loop containing nucleoside triphosphate hydrolases"/>
    <property type="match status" value="1"/>
</dbReference>
<evidence type="ECO:0000313" key="11">
    <source>
        <dbReference type="Proteomes" id="UP000671913"/>
    </source>
</evidence>
<keyword evidence="2 8" id="KW-0813">Transport</keyword>
<feature type="domain" description="ABC transporter" evidence="9">
    <location>
        <begin position="3"/>
        <end position="243"/>
    </location>
</feature>
<dbReference type="InterPro" id="IPR017871">
    <property type="entry name" value="ABC_transporter-like_CS"/>
</dbReference>
<dbReference type="InterPro" id="IPR015856">
    <property type="entry name" value="ABC_transpr_CbiO/EcfA_su"/>
</dbReference>
<accession>A0A975GA48</accession>
<dbReference type="SMART" id="SM00382">
    <property type="entry name" value="AAA"/>
    <property type="match status" value="1"/>
</dbReference>
<dbReference type="EMBL" id="CP060096">
    <property type="protein sequence ID" value="QSZ27129.1"/>
    <property type="molecule type" value="Genomic_DNA"/>
</dbReference>
<keyword evidence="3 8" id="KW-1003">Cell membrane</keyword>
<dbReference type="NCBIfam" id="TIGR04521">
    <property type="entry name" value="ECF_ATPase_2"/>
    <property type="match status" value="1"/>
</dbReference>
<dbReference type="PROSITE" id="PS00211">
    <property type="entry name" value="ABC_TRANSPORTER_1"/>
    <property type="match status" value="1"/>
</dbReference>
<comment type="function">
    <text evidence="8">ATP-binding (A) component of a common energy-coupling factor (ECF) ABC-transporter complex.</text>
</comment>
<evidence type="ECO:0000256" key="3">
    <source>
        <dbReference type="ARBA" id="ARBA00022475"/>
    </source>
</evidence>
<dbReference type="GO" id="GO:0043190">
    <property type="term" value="C:ATP-binding cassette (ABC) transporter complex"/>
    <property type="evidence" value="ECO:0007669"/>
    <property type="project" value="TreeGrafter"/>
</dbReference>
<evidence type="ECO:0000256" key="1">
    <source>
        <dbReference type="ARBA" id="ARBA00004202"/>
    </source>
</evidence>
<keyword evidence="11" id="KW-1185">Reference proteome</keyword>
<dbReference type="GO" id="GO:0042626">
    <property type="term" value="F:ATPase-coupled transmembrane transporter activity"/>
    <property type="evidence" value="ECO:0007669"/>
    <property type="project" value="TreeGrafter"/>
</dbReference>
<dbReference type="RefSeq" id="WP_284679819.1">
    <property type="nucleotide sequence ID" value="NZ_CP060096.1"/>
</dbReference>
<comment type="subcellular location">
    <subcellularLocation>
        <location evidence="1 8">Cell membrane</location>
        <topology evidence="1 8">Peripheral membrane protein</topology>
    </subcellularLocation>
</comment>
<dbReference type="GO" id="GO:0005524">
    <property type="term" value="F:ATP binding"/>
    <property type="evidence" value="ECO:0007669"/>
    <property type="project" value="UniProtKB-UniRule"/>
</dbReference>
<evidence type="ECO:0000256" key="5">
    <source>
        <dbReference type="ARBA" id="ARBA00022840"/>
    </source>
</evidence>
<keyword evidence="4 8" id="KW-0547">Nucleotide-binding</keyword>
<dbReference type="InterPro" id="IPR027417">
    <property type="entry name" value="P-loop_NTPase"/>
</dbReference>
<name>A0A975GA48_9THEO</name>
<dbReference type="PANTHER" id="PTHR43553:SF27">
    <property type="entry name" value="ENERGY-COUPLING FACTOR TRANSPORTER ATP-BINDING PROTEIN ECFA2"/>
    <property type="match status" value="1"/>
</dbReference>
<evidence type="ECO:0000256" key="4">
    <source>
        <dbReference type="ARBA" id="ARBA00022741"/>
    </source>
</evidence>
<dbReference type="InterPro" id="IPR030946">
    <property type="entry name" value="EcfA2"/>
</dbReference>
<protein>
    <recommendedName>
        <fullName evidence="8">Energy-coupling factor transporter ATP-binding protein EcfA2</fullName>
        <ecNumber evidence="8">7.-.-.-</ecNumber>
    </recommendedName>
</protein>
<dbReference type="KEGG" id="aaut:ACETAC_09810"/>
<evidence type="ECO:0000256" key="6">
    <source>
        <dbReference type="ARBA" id="ARBA00022967"/>
    </source>
</evidence>
<reference evidence="10" key="1">
    <citation type="submission" date="2020-08" db="EMBL/GenBank/DDBJ databases">
        <title>Genomic insights into the carbon and energy metabolism of the first obligate autotrophic acetogenic bacterium Aceticella autotrophica gen. nov., sp. nov.</title>
        <authorList>
            <person name="Toshchakov S.V."/>
            <person name="Elcheninov A.G."/>
            <person name="Kublanov I.V."/>
            <person name="Frolov E.N."/>
            <person name="Lebedinsky A.V."/>
        </authorList>
    </citation>
    <scope>NUCLEOTIDE SEQUENCE</scope>
    <source>
        <strain evidence="10">3443-3Ac</strain>
    </source>
</reference>
<organism evidence="10 11">
    <name type="scientific">Aceticella autotrophica</name>
    <dbReference type="NCBI Taxonomy" id="2755338"/>
    <lineage>
        <taxon>Bacteria</taxon>
        <taxon>Bacillati</taxon>
        <taxon>Bacillota</taxon>
        <taxon>Clostridia</taxon>
        <taxon>Thermoanaerobacterales</taxon>
        <taxon>Thermoanaerobacteraceae</taxon>
        <taxon>Aceticella</taxon>
    </lineage>
</organism>
<dbReference type="PANTHER" id="PTHR43553">
    <property type="entry name" value="HEAVY METAL TRANSPORTER"/>
    <property type="match status" value="1"/>
</dbReference>
<dbReference type="CDD" id="cd03225">
    <property type="entry name" value="ABC_cobalt_CbiO_domain1"/>
    <property type="match status" value="1"/>
</dbReference>
<dbReference type="AlphaFoldDB" id="A0A975GA48"/>
<dbReference type="GO" id="GO:0016887">
    <property type="term" value="F:ATP hydrolysis activity"/>
    <property type="evidence" value="ECO:0007669"/>
    <property type="project" value="InterPro"/>
</dbReference>
<proteinExistence type="inferred from homology"/>